<comment type="pathway">
    <text evidence="10">Isoprenoid biosynthesis; isopentenyl diphosphate biosynthesis via DXP pathway; isopentenyl diphosphate from 1-deoxy-D-xylulose 5-phosphate: step 3/6.</text>
</comment>
<accession>A0A842I0D6</accession>
<evidence type="ECO:0000259" key="12">
    <source>
        <dbReference type="Pfam" id="PF08544"/>
    </source>
</evidence>
<keyword evidence="5 10" id="KW-0547">Nucleotide-binding</keyword>
<gene>
    <name evidence="10" type="primary">ispE</name>
    <name evidence="13" type="ORF">H6P80_08395</name>
</gene>
<comment type="catalytic activity">
    <reaction evidence="10">
        <text>4-CDP-2-C-methyl-D-erythritol + ATP = 4-CDP-2-C-methyl-D-erythritol 2-phosphate + ADP + H(+)</text>
        <dbReference type="Rhea" id="RHEA:18437"/>
        <dbReference type="ChEBI" id="CHEBI:15378"/>
        <dbReference type="ChEBI" id="CHEBI:30616"/>
        <dbReference type="ChEBI" id="CHEBI:57823"/>
        <dbReference type="ChEBI" id="CHEBI:57919"/>
        <dbReference type="ChEBI" id="CHEBI:456216"/>
        <dbReference type="EC" id="2.7.1.148"/>
    </reaction>
</comment>
<evidence type="ECO:0000313" key="13">
    <source>
        <dbReference type="EMBL" id="MBC2777640.1"/>
    </source>
</evidence>
<dbReference type="EMBL" id="JACJVJ010000001">
    <property type="protein sequence ID" value="MBC2777640.1"/>
    <property type="molecule type" value="Genomic_DNA"/>
</dbReference>
<reference evidence="13 14" key="1">
    <citation type="submission" date="2020-08" db="EMBL/GenBank/DDBJ databases">
        <title>Draft genome sequence of Parasphingopyxis sp. GrpM-11.</title>
        <authorList>
            <person name="Oh J."/>
            <person name="Roh D.-H."/>
        </authorList>
    </citation>
    <scope>NUCLEOTIDE SEQUENCE [LARGE SCALE GENOMIC DNA]</scope>
    <source>
        <strain evidence="13 14">GrpM-11</strain>
    </source>
</reference>
<dbReference type="NCBIfam" id="NF011202">
    <property type="entry name" value="PRK14608.1"/>
    <property type="match status" value="1"/>
</dbReference>
<comment type="function">
    <text evidence="10">Catalyzes the phosphorylation of the position 2 hydroxy group of 4-diphosphocytidyl-2C-methyl-D-erythritol.</text>
</comment>
<dbReference type="PANTHER" id="PTHR43527">
    <property type="entry name" value="4-DIPHOSPHOCYTIDYL-2-C-METHYL-D-ERYTHRITOL KINASE, CHLOROPLASTIC"/>
    <property type="match status" value="1"/>
</dbReference>
<dbReference type="SUPFAM" id="SSF54211">
    <property type="entry name" value="Ribosomal protein S5 domain 2-like"/>
    <property type="match status" value="1"/>
</dbReference>
<dbReference type="InterPro" id="IPR020568">
    <property type="entry name" value="Ribosomal_Su5_D2-typ_SF"/>
</dbReference>
<keyword evidence="8 10" id="KW-0414">Isoprene biosynthesis</keyword>
<sequence>MTRDTGPLTETAYAKINLALHVRERLPDGYHRIETLFAFCEEGDVLAAEPAGDLSLTIDGPFAEGLSSRNDNLVMRAAAMVRDYVPGGPGAAIRLTKNLPIASGIGGGSADAAAAIRLLARLWQADLDAAVAHDIAADLGADVPACLGSKTVIGRGRGDELEAIALASVESAPALLVNPGVAIPTGPVFQRWDGEDRGALAAERGAGGWRNDLTPPAIAIAPEIGAVLALLDGLPGAFFVRMSGSGATCFALFEDMEKRAQAALSVKSAHPDWWVWESALR</sequence>
<dbReference type="Proteomes" id="UP000564378">
    <property type="component" value="Unassembled WGS sequence"/>
</dbReference>
<dbReference type="RefSeq" id="WP_185800836.1">
    <property type="nucleotide sequence ID" value="NZ_JACJVJ010000001.1"/>
</dbReference>
<organism evidence="13 14">
    <name type="scientific">Parasphingopyxis marina</name>
    <dbReference type="NCBI Taxonomy" id="2761622"/>
    <lineage>
        <taxon>Bacteria</taxon>
        <taxon>Pseudomonadati</taxon>
        <taxon>Pseudomonadota</taxon>
        <taxon>Alphaproteobacteria</taxon>
        <taxon>Sphingomonadales</taxon>
        <taxon>Sphingomonadaceae</taxon>
        <taxon>Parasphingopyxis</taxon>
    </lineage>
</organism>
<dbReference type="InterPro" id="IPR014721">
    <property type="entry name" value="Ribsml_uS5_D2-typ_fold_subgr"/>
</dbReference>
<dbReference type="GO" id="GO:0019288">
    <property type="term" value="P:isopentenyl diphosphate biosynthetic process, methylerythritol 4-phosphate pathway"/>
    <property type="evidence" value="ECO:0007669"/>
    <property type="project" value="UniProtKB-UniRule"/>
</dbReference>
<dbReference type="GO" id="GO:0016114">
    <property type="term" value="P:terpenoid biosynthetic process"/>
    <property type="evidence" value="ECO:0007669"/>
    <property type="project" value="UniProtKB-UniRule"/>
</dbReference>
<dbReference type="GO" id="GO:0050515">
    <property type="term" value="F:4-(cytidine 5'-diphospho)-2-C-methyl-D-erythritol kinase activity"/>
    <property type="evidence" value="ECO:0007669"/>
    <property type="project" value="UniProtKB-UniRule"/>
</dbReference>
<evidence type="ECO:0000256" key="2">
    <source>
        <dbReference type="ARBA" id="ARBA00012052"/>
    </source>
</evidence>
<evidence type="ECO:0000256" key="1">
    <source>
        <dbReference type="ARBA" id="ARBA00009684"/>
    </source>
</evidence>
<keyword evidence="7 10" id="KW-0067">ATP-binding</keyword>
<dbReference type="Pfam" id="PF08544">
    <property type="entry name" value="GHMP_kinases_C"/>
    <property type="match status" value="1"/>
</dbReference>
<dbReference type="SUPFAM" id="SSF55060">
    <property type="entry name" value="GHMP Kinase, C-terminal domain"/>
    <property type="match status" value="1"/>
</dbReference>
<keyword evidence="6 10" id="KW-0418">Kinase</keyword>
<name>A0A842I0D6_9SPHN</name>
<dbReference type="UniPathway" id="UPA00056">
    <property type="reaction ID" value="UER00094"/>
</dbReference>
<comment type="caution">
    <text evidence="13">The sequence shown here is derived from an EMBL/GenBank/DDBJ whole genome shotgun (WGS) entry which is preliminary data.</text>
</comment>
<dbReference type="PANTHER" id="PTHR43527:SF2">
    <property type="entry name" value="4-DIPHOSPHOCYTIDYL-2-C-METHYL-D-ERYTHRITOL KINASE, CHLOROPLASTIC"/>
    <property type="match status" value="1"/>
</dbReference>
<dbReference type="InterPro" id="IPR013750">
    <property type="entry name" value="GHMP_kinase_C_dom"/>
</dbReference>
<evidence type="ECO:0000256" key="7">
    <source>
        <dbReference type="ARBA" id="ARBA00022840"/>
    </source>
</evidence>
<feature type="binding site" evidence="10">
    <location>
        <begin position="100"/>
        <end position="110"/>
    </location>
    <ligand>
        <name>ATP</name>
        <dbReference type="ChEBI" id="CHEBI:30616"/>
    </ligand>
</feature>
<comment type="similarity">
    <text evidence="1 10">Belongs to the GHMP kinase family. IspE subfamily.</text>
</comment>
<dbReference type="NCBIfam" id="TIGR00154">
    <property type="entry name" value="ispE"/>
    <property type="match status" value="1"/>
</dbReference>
<proteinExistence type="inferred from homology"/>
<dbReference type="HAMAP" id="MF_00061">
    <property type="entry name" value="IspE"/>
    <property type="match status" value="1"/>
</dbReference>
<protein>
    <recommendedName>
        <fullName evidence="3 10">4-diphosphocytidyl-2-C-methyl-D-erythritol kinase</fullName>
        <shortName evidence="10">CMK</shortName>
        <ecNumber evidence="2 10">2.7.1.148</ecNumber>
    </recommendedName>
    <alternativeName>
        <fullName evidence="9 10">4-(cytidine-5'-diphospho)-2-C-methyl-D-erythritol kinase</fullName>
    </alternativeName>
</protein>
<dbReference type="InterPro" id="IPR006204">
    <property type="entry name" value="GHMP_kinase_N_dom"/>
</dbReference>
<dbReference type="InterPro" id="IPR036554">
    <property type="entry name" value="GHMP_kinase_C_sf"/>
</dbReference>
<feature type="domain" description="GHMP kinase C-terminal" evidence="12">
    <location>
        <begin position="208"/>
        <end position="269"/>
    </location>
</feature>
<dbReference type="GO" id="GO:0005524">
    <property type="term" value="F:ATP binding"/>
    <property type="evidence" value="ECO:0007669"/>
    <property type="project" value="UniProtKB-UniRule"/>
</dbReference>
<dbReference type="AlphaFoldDB" id="A0A842I0D6"/>
<evidence type="ECO:0000259" key="11">
    <source>
        <dbReference type="Pfam" id="PF00288"/>
    </source>
</evidence>
<dbReference type="InterPro" id="IPR004424">
    <property type="entry name" value="IspE"/>
</dbReference>
<feature type="active site" evidence="10">
    <location>
        <position position="15"/>
    </location>
</feature>
<evidence type="ECO:0000256" key="3">
    <source>
        <dbReference type="ARBA" id="ARBA00017473"/>
    </source>
</evidence>
<evidence type="ECO:0000256" key="10">
    <source>
        <dbReference type="HAMAP-Rule" id="MF_00061"/>
    </source>
</evidence>
<dbReference type="Gene3D" id="3.30.230.10">
    <property type="match status" value="1"/>
</dbReference>
<keyword evidence="14" id="KW-1185">Reference proteome</keyword>
<evidence type="ECO:0000256" key="4">
    <source>
        <dbReference type="ARBA" id="ARBA00022679"/>
    </source>
</evidence>
<evidence type="ECO:0000256" key="6">
    <source>
        <dbReference type="ARBA" id="ARBA00022777"/>
    </source>
</evidence>
<keyword evidence="4 10" id="KW-0808">Transferase</keyword>
<evidence type="ECO:0000256" key="5">
    <source>
        <dbReference type="ARBA" id="ARBA00022741"/>
    </source>
</evidence>
<evidence type="ECO:0000313" key="14">
    <source>
        <dbReference type="Proteomes" id="UP000564378"/>
    </source>
</evidence>
<evidence type="ECO:0000256" key="8">
    <source>
        <dbReference type="ARBA" id="ARBA00023229"/>
    </source>
</evidence>
<dbReference type="Gene3D" id="3.30.70.890">
    <property type="entry name" value="GHMP kinase, C-terminal domain"/>
    <property type="match status" value="1"/>
</dbReference>
<feature type="domain" description="GHMP kinase N-terminal" evidence="11">
    <location>
        <begin position="72"/>
        <end position="147"/>
    </location>
</feature>
<evidence type="ECO:0000256" key="9">
    <source>
        <dbReference type="ARBA" id="ARBA00032554"/>
    </source>
</evidence>
<dbReference type="PIRSF" id="PIRSF010376">
    <property type="entry name" value="IspE"/>
    <property type="match status" value="1"/>
</dbReference>
<dbReference type="EC" id="2.7.1.148" evidence="2 10"/>
<dbReference type="Pfam" id="PF00288">
    <property type="entry name" value="GHMP_kinases_N"/>
    <property type="match status" value="1"/>
</dbReference>
<feature type="active site" evidence="10">
    <location>
        <position position="142"/>
    </location>
</feature>